<sequence length="142" mass="15628">MTRVSCFLFLMLGIICLASTNAPAVLAQENIDCGYPLNNDERTYCAEKALKDAEAKMAAAYVKLHAKVVEMDDALPEHLKGSPAALEEAQAAWSDYADKDCKAYAFPFMGGTRGQELYRNCKIVLTMTRTEDLTATLDDYGN</sequence>
<evidence type="ECO:0000313" key="3">
    <source>
        <dbReference type="EMBL" id="WFE90228.1"/>
    </source>
</evidence>
<dbReference type="Pfam" id="PF07007">
    <property type="entry name" value="LprI"/>
    <property type="match status" value="1"/>
</dbReference>
<accession>A0ABY8FC66</accession>
<evidence type="ECO:0000259" key="2">
    <source>
        <dbReference type="Pfam" id="PF07007"/>
    </source>
</evidence>
<proteinExistence type="predicted"/>
<feature type="domain" description="Lysozyme inhibitor LprI-like N-terminal" evidence="2">
    <location>
        <begin position="41"/>
        <end position="133"/>
    </location>
</feature>
<dbReference type="EMBL" id="CP120863">
    <property type="protein sequence ID" value="WFE90228.1"/>
    <property type="molecule type" value="Genomic_DNA"/>
</dbReference>
<keyword evidence="4" id="KW-1185">Reference proteome</keyword>
<dbReference type="Proteomes" id="UP001209803">
    <property type="component" value="Chromosome"/>
</dbReference>
<protein>
    <submittedName>
        <fullName evidence="3">DUF1311 domain-containing protein</fullName>
    </submittedName>
</protein>
<gene>
    <name evidence="3" type="ORF">K1718_02450</name>
</gene>
<evidence type="ECO:0000256" key="1">
    <source>
        <dbReference type="SAM" id="SignalP"/>
    </source>
</evidence>
<feature type="signal peptide" evidence="1">
    <location>
        <begin position="1"/>
        <end position="27"/>
    </location>
</feature>
<feature type="chain" id="PRO_5046920014" evidence="1">
    <location>
        <begin position="28"/>
        <end position="142"/>
    </location>
</feature>
<reference evidence="3 4" key="1">
    <citation type="submission" date="2023-03" db="EMBL/GenBank/DDBJ databases">
        <title>Roseibium porphyridii sp. nov. and Roseibium rhodosorbium sp. nov. isolated from marine algae, Porphyridium cruentum and Rhodosorus marinus, respectively.</title>
        <authorList>
            <person name="Lee M.W."/>
            <person name="Choi B.J."/>
            <person name="Lee J.K."/>
            <person name="Choi D.G."/>
            <person name="Baek J.H."/>
            <person name="Bayburt H."/>
            <person name="Kim J.M."/>
            <person name="Han D.M."/>
            <person name="Kim K.H."/>
            <person name="Jeon C.O."/>
        </authorList>
    </citation>
    <scope>NUCLEOTIDE SEQUENCE [LARGE SCALE GENOMIC DNA]</scope>
    <source>
        <strain evidence="3 4">KMA01</strain>
    </source>
</reference>
<keyword evidence="1" id="KW-0732">Signal</keyword>
<dbReference type="Gene3D" id="1.20.1270.180">
    <property type="match status" value="1"/>
</dbReference>
<dbReference type="InterPro" id="IPR009739">
    <property type="entry name" value="LprI-like_N"/>
</dbReference>
<name>A0ABY8FC66_9HYPH</name>
<dbReference type="RefSeq" id="WP_209006778.1">
    <property type="nucleotide sequence ID" value="NZ_CP120863.1"/>
</dbReference>
<organism evidence="3 4">
    <name type="scientific">Roseibium porphyridii</name>
    <dbReference type="NCBI Taxonomy" id="2866279"/>
    <lineage>
        <taxon>Bacteria</taxon>
        <taxon>Pseudomonadati</taxon>
        <taxon>Pseudomonadota</taxon>
        <taxon>Alphaproteobacteria</taxon>
        <taxon>Hyphomicrobiales</taxon>
        <taxon>Stappiaceae</taxon>
        <taxon>Roseibium</taxon>
    </lineage>
</organism>
<evidence type="ECO:0000313" key="4">
    <source>
        <dbReference type="Proteomes" id="UP001209803"/>
    </source>
</evidence>